<keyword evidence="4" id="KW-1185">Reference proteome</keyword>
<evidence type="ECO:0000313" key="3">
    <source>
        <dbReference type="EMBL" id="KAF7305709.1"/>
    </source>
</evidence>
<comment type="caution">
    <text evidence="3">The sequence shown here is derived from an EMBL/GenBank/DDBJ whole genome shotgun (WGS) entry which is preliminary data.</text>
</comment>
<name>A0A8H6WAV7_MYCCL</name>
<feature type="compositionally biased region" description="Pro residues" evidence="1">
    <location>
        <begin position="61"/>
        <end position="70"/>
    </location>
</feature>
<feature type="compositionally biased region" description="Low complexity" evidence="1">
    <location>
        <begin position="43"/>
        <end position="60"/>
    </location>
</feature>
<feature type="compositionally biased region" description="Basic residues" evidence="1">
    <location>
        <begin position="87"/>
        <end position="96"/>
    </location>
</feature>
<evidence type="ECO:0000259" key="2">
    <source>
        <dbReference type="Pfam" id="PF18803"/>
    </source>
</evidence>
<reference evidence="3" key="1">
    <citation type="submission" date="2020-05" db="EMBL/GenBank/DDBJ databases">
        <title>Mycena genomes resolve the evolution of fungal bioluminescence.</title>
        <authorList>
            <person name="Tsai I.J."/>
        </authorList>
    </citation>
    <scope>NUCLEOTIDE SEQUENCE</scope>
    <source>
        <strain evidence="3">110903Hualien_Pintung</strain>
    </source>
</reference>
<evidence type="ECO:0000256" key="1">
    <source>
        <dbReference type="SAM" id="MobiDB-lite"/>
    </source>
</evidence>
<evidence type="ECO:0000313" key="4">
    <source>
        <dbReference type="Proteomes" id="UP000613580"/>
    </source>
</evidence>
<feature type="compositionally biased region" description="Low complexity" evidence="1">
    <location>
        <begin position="1252"/>
        <end position="1264"/>
    </location>
</feature>
<feature type="region of interest" description="Disordered" evidence="1">
    <location>
        <begin position="1241"/>
        <end position="1315"/>
    </location>
</feature>
<dbReference type="Gene3D" id="3.60.130.30">
    <property type="match status" value="1"/>
</dbReference>
<dbReference type="OrthoDB" id="2804062at2759"/>
<dbReference type="Pfam" id="PF18758">
    <property type="entry name" value="KDZ"/>
    <property type="match status" value="1"/>
</dbReference>
<dbReference type="EMBL" id="JACAZE010000009">
    <property type="protein sequence ID" value="KAF7305709.1"/>
    <property type="molecule type" value="Genomic_DNA"/>
</dbReference>
<sequence>MRVTRAGREWGAFLEDVSVEQLAQRHAEALQEDSDDGSDGEEVAAGASSSSQAARAIVSPPALPLSPPLPRDASVSALAPAAVDRQRARRRGKRHRERAEAGPYKAFAARRTAAAEHTRLDFAVDSSIAQEPLAKRGYVTLCDAVLNSRRVQEAKSQSIPALLLPRCEESSFMKLVSKGFSFDDWDGYTTHYLVLGGEMLSTSAQPSSKKPQEHCTTTPGPCFQGVQHPARSHRWTPGVMPGKPNFCRGSHRSATVGVGMGGGRTVPTNFDPKGRYQRCDPSGFGVNVCGQADGRLCKWYVLRCGLEAAFGSRKASAMLRELVPWLYRYYEEIIDALFTRMPHLRRLFASVLAAFTFNFGPRTATRAHLDLANLAWGWCFITALGWFDPDLGGHLVLWDIKRIIRFPPGSSIGIPSAFMRHSNTRVQQHETRYSFTQFSAGGIHQVAVDYCGCRSGEFPEPHFSQLLRAGFYPSTTGSPRTCITIECLERVHGVLLSGKITPYHFYQALETLTDATGVKPPDRYQVFLRMMRQYWHLLALKRGGRGHDSGGVMATQPGQLAIRCPACPRPGVNLPEGWENAPLWKATCIYNLSLAFDGCFRLKRRDISNEFKDPPLGPGWSYTVEPKPYKEYLLTQRDQKEVSGCTGLRTISQANTKFSRGYAATGVVMGVCARHEFVQPTGVADLQAGERFANVDWILAAILRHLSIRLRKILSYDVACQWWKHLFERLKRLPPLMRLGIILELKAFLAQFAFVVPKLHILGHTALCQLLYSLNFVLGGGQTDGEGIERPSDDHWAFWNWSKTIKIDDLDHAKEEQTKQRQSFKRFSQQQVSRAPVWKAMVLAYEKDTLNNPNPYQATSKGKSELQGRARIRVGQVGPAEFIIELLDLENEQRRVSGLAVLKKAKSTSMKINIRSLRRAVNRRLEVLRQLQTTYMPASLQRLRAANLPESTLVEDVPLFAPSALSASERAGGGCVDGLWEMENKLRDAQCRTALVALRHQLLLKWRMLRFLNEQAHGQAMTTRSLSNAARNKSKILLHSKKYQMAWQALVSMAEGDEKAITWPRLRKDDIRAQRSTRKFRAAGETTLTMARPRQGPEDEDDVFRAPAAASSSRGSAGTVLHHGESSRTVSWIWTMAGNSGTDVELEEAIRIEWTKAWARVRRWDEEVRIATDEQRRVVESFEYESRVWMRRAAAVPLGTLPRRSKPRRARAEITRTEAKLKRGQKRPRYDPLQVTFEEALGSARSGESRSPEVPATTPEPTTPLVDLDGSREDASMDCDTALEDEEADGLIEPEELDEQGNVSDEELEADIDDW</sequence>
<dbReference type="Proteomes" id="UP000613580">
    <property type="component" value="Unassembled WGS sequence"/>
</dbReference>
<proteinExistence type="predicted"/>
<dbReference type="InterPro" id="IPR040521">
    <property type="entry name" value="KDZ"/>
</dbReference>
<feature type="domain" description="CxC2-like cysteine cluster KDZ transposase-associated" evidence="2">
    <location>
        <begin position="426"/>
        <end position="517"/>
    </location>
</feature>
<organism evidence="3 4">
    <name type="scientific">Mycena chlorophos</name>
    <name type="common">Agaric fungus</name>
    <name type="synonym">Agaricus chlorophos</name>
    <dbReference type="NCBI Taxonomy" id="658473"/>
    <lineage>
        <taxon>Eukaryota</taxon>
        <taxon>Fungi</taxon>
        <taxon>Dikarya</taxon>
        <taxon>Basidiomycota</taxon>
        <taxon>Agaricomycotina</taxon>
        <taxon>Agaricomycetes</taxon>
        <taxon>Agaricomycetidae</taxon>
        <taxon>Agaricales</taxon>
        <taxon>Marasmiineae</taxon>
        <taxon>Mycenaceae</taxon>
        <taxon>Mycena</taxon>
    </lineage>
</organism>
<dbReference type="Pfam" id="PF18803">
    <property type="entry name" value="CxC2"/>
    <property type="match status" value="1"/>
</dbReference>
<feature type="compositionally biased region" description="Acidic residues" evidence="1">
    <location>
        <begin position="1281"/>
        <end position="1315"/>
    </location>
</feature>
<accession>A0A8H6WAV7</accession>
<gene>
    <name evidence="3" type="ORF">HMN09_00724200</name>
</gene>
<feature type="compositionally biased region" description="Acidic residues" evidence="1">
    <location>
        <begin position="30"/>
        <end position="42"/>
    </location>
</feature>
<feature type="region of interest" description="Disordered" evidence="1">
    <location>
        <begin position="24"/>
        <end position="102"/>
    </location>
</feature>
<dbReference type="InterPro" id="IPR041457">
    <property type="entry name" value="CxC2_KDZ-assoc"/>
</dbReference>
<protein>
    <submittedName>
        <fullName evidence="3">CxC2 domain-containing protein</fullName>
    </submittedName>
</protein>